<sequence length="42" mass="4826">DNNRHVTFDEKSKGGPMVSGIRLKRGSKHQSKDKQFDQLNIE</sequence>
<reference evidence="2" key="1">
    <citation type="submission" date="2020-08" db="EMBL/GenBank/DDBJ databases">
        <title>Multicomponent nature underlies the extraordinary mechanical properties of spider dragline silk.</title>
        <authorList>
            <person name="Kono N."/>
            <person name="Nakamura H."/>
            <person name="Mori M."/>
            <person name="Yoshida Y."/>
            <person name="Ohtoshi R."/>
            <person name="Malay A.D."/>
            <person name="Moran D.A.P."/>
            <person name="Tomita M."/>
            <person name="Numata K."/>
            <person name="Arakawa K."/>
        </authorList>
    </citation>
    <scope>NUCLEOTIDE SEQUENCE</scope>
</reference>
<gene>
    <name evidence="2" type="ORF">NPIL_571231</name>
</gene>
<dbReference type="EMBL" id="BMAW01078715">
    <property type="protein sequence ID" value="GFU12108.1"/>
    <property type="molecule type" value="Genomic_DNA"/>
</dbReference>
<dbReference type="Proteomes" id="UP000887013">
    <property type="component" value="Unassembled WGS sequence"/>
</dbReference>
<proteinExistence type="predicted"/>
<comment type="caution">
    <text evidence="2">The sequence shown here is derived from an EMBL/GenBank/DDBJ whole genome shotgun (WGS) entry which is preliminary data.</text>
</comment>
<accession>A0A8X6QD33</accession>
<feature type="compositionally biased region" description="Basic and acidic residues" evidence="1">
    <location>
        <begin position="1"/>
        <end position="13"/>
    </location>
</feature>
<feature type="non-terminal residue" evidence="2">
    <location>
        <position position="1"/>
    </location>
</feature>
<protein>
    <submittedName>
        <fullName evidence="2">Uncharacterized protein</fullName>
    </submittedName>
</protein>
<evidence type="ECO:0000256" key="1">
    <source>
        <dbReference type="SAM" id="MobiDB-lite"/>
    </source>
</evidence>
<organism evidence="2 3">
    <name type="scientific">Nephila pilipes</name>
    <name type="common">Giant wood spider</name>
    <name type="synonym">Nephila maculata</name>
    <dbReference type="NCBI Taxonomy" id="299642"/>
    <lineage>
        <taxon>Eukaryota</taxon>
        <taxon>Metazoa</taxon>
        <taxon>Ecdysozoa</taxon>
        <taxon>Arthropoda</taxon>
        <taxon>Chelicerata</taxon>
        <taxon>Arachnida</taxon>
        <taxon>Araneae</taxon>
        <taxon>Araneomorphae</taxon>
        <taxon>Entelegynae</taxon>
        <taxon>Araneoidea</taxon>
        <taxon>Nephilidae</taxon>
        <taxon>Nephila</taxon>
    </lineage>
</organism>
<evidence type="ECO:0000313" key="3">
    <source>
        <dbReference type="Proteomes" id="UP000887013"/>
    </source>
</evidence>
<name>A0A8X6QD33_NEPPI</name>
<feature type="region of interest" description="Disordered" evidence="1">
    <location>
        <begin position="1"/>
        <end position="42"/>
    </location>
</feature>
<keyword evidence="3" id="KW-1185">Reference proteome</keyword>
<evidence type="ECO:0000313" key="2">
    <source>
        <dbReference type="EMBL" id="GFU12108.1"/>
    </source>
</evidence>
<dbReference type="AlphaFoldDB" id="A0A8X6QD33"/>